<dbReference type="EMBL" id="BAAARK010000024">
    <property type="protein sequence ID" value="GAA2679376.1"/>
    <property type="molecule type" value="Genomic_DNA"/>
</dbReference>
<gene>
    <name evidence="1" type="ORF">GCM10009864_59440</name>
</gene>
<organism evidence="1 2">
    <name type="scientific">Streptomyces lunalinharesii</name>
    <dbReference type="NCBI Taxonomy" id="333384"/>
    <lineage>
        <taxon>Bacteria</taxon>
        <taxon>Bacillati</taxon>
        <taxon>Actinomycetota</taxon>
        <taxon>Actinomycetes</taxon>
        <taxon>Kitasatosporales</taxon>
        <taxon>Streptomycetaceae</taxon>
        <taxon>Streptomyces</taxon>
    </lineage>
</organism>
<evidence type="ECO:0000313" key="2">
    <source>
        <dbReference type="Proteomes" id="UP001500994"/>
    </source>
</evidence>
<protein>
    <submittedName>
        <fullName evidence="1">Uncharacterized protein</fullName>
    </submittedName>
</protein>
<accession>A0ABN3SKJ0</accession>
<proteinExistence type="predicted"/>
<dbReference type="RefSeq" id="WP_344581711.1">
    <property type="nucleotide sequence ID" value="NZ_BAAARK010000024.1"/>
</dbReference>
<reference evidence="2" key="1">
    <citation type="journal article" date="2019" name="Int. J. Syst. Evol. Microbiol.">
        <title>The Global Catalogue of Microorganisms (GCM) 10K type strain sequencing project: providing services to taxonomists for standard genome sequencing and annotation.</title>
        <authorList>
            <consortium name="The Broad Institute Genomics Platform"/>
            <consortium name="The Broad Institute Genome Sequencing Center for Infectious Disease"/>
            <person name="Wu L."/>
            <person name="Ma J."/>
        </authorList>
    </citation>
    <scope>NUCLEOTIDE SEQUENCE [LARGE SCALE GENOMIC DNA]</scope>
    <source>
        <strain evidence="2">JCM 16374</strain>
    </source>
</reference>
<sequence length="404" mass="44172">MGNRTSRNKSSSLTTPKIVVVDTTELGALNGCVTLRCGPALRHVEPALLALPYQIAPELPSQLEELARAAEKDYWLLSEQVRHATPSNDPLTLAQAMERRMRAQNWGAAAATVPEGIPHLFHYAGHVALRADVPFTRQPLLLIFAPLQLHRLHSSFTAAIAAARDQHEATPHNSANDRATATLACLARAPWAPDDQPGPTREQAEQVMLDLRNDFLQRVPYQTAPANGTATPPADTHWTPLLHVCDCTIDWGWDTSEMDPTLFIDFCLKHHTKPCPWHADTSPTPSQDATATQPLRVRCPSSGRHTWARLATSDHVALGAELSRQLHELTDALTHTDDETLVAALPASCREIVAESGDDPLRAWSEQRLLDIVLNHGHDTFAFLTALAPAARHGNTADAPADNV</sequence>
<evidence type="ECO:0000313" key="1">
    <source>
        <dbReference type="EMBL" id="GAA2679376.1"/>
    </source>
</evidence>
<dbReference type="Proteomes" id="UP001500994">
    <property type="component" value="Unassembled WGS sequence"/>
</dbReference>
<comment type="caution">
    <text evidence="1">The sequence shown here is derived from an EMBL/GenBank/DDBJ whole genome shotgun (WGS) entry which is preliminary data.</text>
</comment>
<name>A0ABN3SKJ0_9ACTN</name>
<keyword evidence="2" id="KW-1185">Reference proteome</keyword>